<evidence type="ECO:0000256" key="3">
    <source>
        <dbReference type="ARBA" id="ARBA00022989"/>
    </source>
</evidence>
<feature type="transmembrane region" description="Helical" evidence="5">
    <location>
        <begin position="382"/>
        <end position="403"/>
    </location>
</feature>
<name>A0ABY9TUQ2_9GAMM</name>
<dbReference type="EMBL" id="CP134145">
    <property type="protein sequence ID" value="WNC72540.1"/>
    <property type="molecule type" value="Genomic_DNA"/>
</dbReference>
<evidence type="ECO:0000259" key="6">
    <source>
        <dbReference type="Pfam" id="PF04932"/>
    </source>
</evidence>
<reference evidence="8" key="1">
    <citation type="submission" date="2023-09" db="EMBL/GenBank/DDBJ databases">
        <authorList>
            <person name="Li S."/>
            <person name="Li X."/>
            <person name="Zhang C."/>
            <person name="Zhao Z."/>
        </authorList>
    </citation>
    <scope>NUCLEOTIDE SEQUENCE [LARGE SCALE GENOMIC DNA]</scope>
    <source>
        <strain evidence="8">SQ149</strain>
    </source>
</reference>
<feature type="transmembrane region" description="Helical" evidence="5">
    <location>
        <begin position="135"/>
        <end position="154"/>
    </location>
</feature>
<proteinExistence type="predicted"/>
<feature type="transmembrane region" description="Helical" evidence="5">
    <location>
        <begin position="196"/>
        <end position="215"/>
    </location>
</feature>
<keyword evidence="4 5" id="KW-0472">Membrane</keyword>
<comment type="subcellular location">
    <subcellularLocation>
        <location evidence="1">Membrane</location>
        <topology evidence="1">Multi-pass membrane protein</topology>
    </subcellularLocation>
</comment>
<evidence type="ECO:0000256" key="5">
    <source>
        <dbReference type="SAM" id="Phobius"/>
    </source>
</evidence>
<accession>A0ABY9TUQ2</accession>
<feature type="transmembrane region" description="Helical" evidence="5">
    <location>
        <begin position="50"/>
        <end position="69"/>
    </location>
</feature>
<dbReference type="Proteomes" id="UP001258994">
    <property type="component" value="Chromosome"/>
</dbReference>
<dbReference type="GO" id="GO:0016874">
    <property type="term" value="F:ligase activity"/>
    <property type="evidence" value="ECO:0007669"/>
    <property type="project" value="UniProtKB-KW"/>
</dbReference>
<feature type="transmembrane region" description="Helical" evidence="5">
    <location>
        <begin position="340"/>
        <end position="361"/>
    </location>
</feature>
<evidence type="ECO:0000256" key="1">
    <source>
        <dbReference type="ARBA" id="ARBA00004141"/>
    </source>
</evidence>
<dbReference type="PANTHER" id="PTHR37422:SF13">
    <property type="entry name" value="LIPOPOLYSACCHARIDE BIOSYNTHESIS PROTEIN PA4999-RELATED"/>
    <property type="match status" value="1"/>
</dbReference>
<feature type="transmembrane region" description="Helical" evidence="5">
    <location>
        <begin position="409"/>
        <end position="426"/>
    </location>
</feature>
<organism evidence="7 8">
    <name type="scientific">Thalassotalea psychrophila</name>
    <dbReference type="NCBI Taxonomy" id="3065647"/>
    <lineage>
        <taxon>Bacteria</taxon>
        <taxon>Pseudomonadati</taxon>
        <taxon>Pseudomonadota</taxon>
        <taxon>Gammaproteobacteria</taxon>
        <taxon>Alteromonadales</taxon>
        <taxon>Colwelliaceae</taxon>
        <taxon>Thalassotalea</taxon>
    </lineage>
</organism>
<feature type="transmembrane region" description="Helical" evidence="5">
    <location>
        <begin position="7"/>
        <end position="30"/>
    </location>
</feature>
<keyword evidence="8" id="KW-1185">Reference proteome</keyword>
<dbReference type="InterPro" id="IPR007016">
    <property type="entry name" value="O-antigen_ligase-rel_domated"/>
</dbReference>
<evidence type="ECO:0000256" key="2">
    <source>
        <dbReference type="ARBA" id="ARBA00022692"/>
    </source>
</evidence>
<dbReference type="RefSeq" id="WP_348391657.1">
    <property type="nucleotide sequence ID" value="NZ_CP134145.1"/>
</dbReference>
<evidence type="ECO:0000313" key="8">
    <source>
        <dbReference type="Proteomes" id="UP001258994"/>
    </source>
</evidence>
<protein>
    <submittedName>
        <fullName evidence="7">O-antigen ligase family protein</fullName>
    </submittedName>
</protein>
<sequence>MLNIILFITTYVSGFILTFFRLPVFAFVLYETVYFYYPQNRWWGVSIPDISYSFFAVLLMVFALLIKLPEHIKNKLFSAPQFKWVYLLLFIYGITYFWATSQNIHFDAFVYFLKLVIIISIAYKLIDTDEKLNLVLYGYIFGAWYISFLAWQLGRNSGIRLEGIGTVDSPDANGIAAAIAPAIVISLYYFWVTKQLWLKALFAVSGVFIANSLILINSRGAFLAVLLSVCFFMAHMFFSKYKRELQKRTAITLTILGILGSLYLADNLFIERISTIKEARIDQEKESGSTRLIFWHAALKLSIDHPMGLGYKGFNLYSPLYIDESIETGKNKYRSVHSSWLEALTEAGYIGFAVFITMIYSSFKTLKVCKQYLSEKRQLDKYYKVIAIEAAFIAFLIAMTFLNRMRSEILYWCILYSACAYNIYILRGKDNDEKS</sequence>
<evidence type="ECO:0000256" key="4">
    <source>
        <dbReference type="ARBA" id="ARBA00023136"/>
    </source>
</evidence>
<feature type="transmembrane region" description="Helical" evidence="5">
    <location>
        <begin position="221"/>
        <end position="238"/>
    </location>
</feature>
<dbReference type="PANTHER" id="PTHR37422">
    <property type="entry name" value="TEICHURONIC ACID BIOSYNTHESIS PROTEIN TUAE"/>
    <property type="match status" value="1"/>
</dbReference>
<gene>
    <name evidence="7" type="ORF">RGQ13_00780</name>
</gene>
<dbReference type="InterPro" id="IPR051533">
    <property type="entry name" value="WaaL-like"/>
</dbReference>
<feature type="transmembrane region" description="Helical" evidence="5">
    <location>
        <begin position="81"/>
        <end position="98"/>
    </location>
</feature>
<dbReference type="Pfam" id="PF04932">
    <property type="entry name" value="Wzy_C"/>
    <property type="match status" value="1"/>
</dbReference>
<feature type="transmembrane region" description="Helical" evidence="5">
    <location>
        <begin position="104"/>
        <end position="123"/>
    </location>
</feature>
<feature type="domain" description="O-antigen ligase-related" evidence="6">
    <location>
        <begin position="207"/>
        <end position="356"/>
    </location>
</feature>
<keyword evidence="3 5" id="KW-1133">Transmembrane helix</keyword>
<evidence type="ECO:0000313" key="7">
    <source>
        <dbReference type="EMBL" id="WNC72540.1"/>
    </source>
</evidence>
<keyword evidence="7" id="KW-0436">Ligase</keyword>
<feature type="transmembrane region" description="Helical" evidence="5">
    <location>
        <begin position="174"/>
        <end position="191"/>
    </location>
</feature>
<keyword evidence="2 5" id="KW-0812">Transmembrane</keyword>